<protein>
    <recommendedName>
        <fullName evidence="3">DNA primase</fullName>
    </recommendedName>
</protein>
<dbReference type="EMBL" id="CP159289">
    <property type="protein sequence ID" value="XCH22887.1"/>
    <property type="molecule type" value="Genomic_DNA"/>
</dbReference>
<reference evidence="2" key="1">
    <citation type="submission" date="2024-06" db="EMBL/GenBank/DDBJ databases">
        <title>Sequencing and assembly of the genome of Dyadobacter sp. strain 676, a symbiont of Cyamopsis tetragonoloba.</title>
        <authorList>
            <person name="Guro P."/>
            <person name="Sazanova A."/>
            <person name="Kuznetsova I."/>
            <person name="Belimov A."/>
            <person name="Safronova V."/>
        </authorList>
    </citation>
    <scope>NUCLEOTIDE SEQUENCE</scope>
    <source>
        <strain evidence="2">676</strain>
    </source>
</reference>
<accession>A0AAU8FGR5</accession>
<dbReference type="AlphaFoldDB" id="A0AAU8FGR5"/>
<dbReference type="RefSeq" id="WP_353718214.1">
    <property type="nucleotide sequence ID" value="NZ_CP159289.1"/>
</dbReference>
<evidence type="ECO:0000256" key="1">
    <source>
        <dbReference type="SAM" id="MobiDB-lite"/>
    </source>
</evidence>
<gene>
    <name evidence="2" type="ORF">ABV298_21465</name>
</gene>
<feature type="compositionally biased region" description="Acidic residues" evidence="1">
    <location>
        <begin position="43"/>
        <end position="60"/>
    </location>
</feature>
<organism evidence="2">
    <name type="scientific">Dyadobacter sp. 676</name>
    <dbReference type="NCBI Taxonomy" id="3088362"/>
    <lineage>
        <taxon>Bacteria</taxon>
        <taxon>Pseudomonadati</taxon>
        <taxon>Bacteroidota</taxon>
        <taxon>Cytophagia</taxon>
        <taxon>Cytophagales</taxon>
        <taxon>Spirosomataceae</taxon>
        <taxon>Dyadobacter</taxon>
    </lineage>
</organism>
<sequence length="97" mass="11190">MIRESGELAFADISEALLEPAVFPDYQGSTKKTRTVAQKDPYGDDDDDDEDDFDEDLDDEKVIDEFDDDIDDREVVIEDGDELLRRLDDFDDDDDDF</sequence>
<feature type="region of interest" description="Disordered" evidence="1">
    <location>
        <begin position="23"/>
        <end position="60"/>
    </location>
</feature>
<name>A0AAU8FGR5_9BACT</name>
<evidence type="ECO:0008006" key="3">
    <source>
        <dbReference type="Google" id="ProtNLM"/>
    </source>
</evidence>
<evidence type="ECO:0000313" key="2">
    <source>
        <dbReference type="EMBL" id="XCH22887.1"/>
    </source>
</evidence>
<proteinExistence type="predicted"/>